<gene>
    <name evidence="1" type="ORF">ABC977_05355</name>
</gene>
<sequence>MYEPYDEFEAELFDEWDAGLDFDAFGEGTYFEDDGFGFEDDEFLGRAWGWLTRPGSVQRRVALNAARGAIQGTGTAAGAAIGAGLGGPGGAVAGGILGNTVGGGVSGLLPDQMDQFAAFAAEADDEAEAEAFLGALVPMAARLLPQGGRAVMRVAPHLIRGLAGTARAIHANPTARQLLRTSGAVVRRTAADIARQAAQGRPVSGRAAVRQLARNTARVMSNPQQVRRAIARAPRLAQRTRLN</sequence>
<evidence type="ECO:0000313" key="1">
    <source>
        <dbReference type="EMBL" id="MEY6431835.1"/>
    </source>
</evidence>
<name>A0ABV4BCF1_9GAMM</name>
<dbReference type="EMBL" id="JBDKXB010000004">
    <property type="protein sequence ID" value="MEY6431835.1"/>
    <property type="molecule type" value="Genomic_DNA"/>
</dbReference>
<reference evidence="1 2" key="1">
    <citation type="submission" date="2024-05" db="EMBL/GenBank/DDBJ databases">
        <title>Genome Sequence and Characterization of the New Strain Purple Sulfur Bacterium of Genus Thioalkalicoccus.</title>
        <authorList>
            <person name="Bryantseva I.A."/>
            <person name="Kyndt J.A."/>
            <person name="Imhoff J.F."/>
        </authorList>
    </citation>
    <scope>NUCLEOTIDE SEQUENCE [LARGE SCALE GENOMIC DNA]</scope>
    <source>
        <strain evidence="1 2">Um2</strain>
    </source>
</reference>
<accession>A0ABV4BCF1</accession>
<protein>
    <submittedName>
        <fullName evidence="1">Uncharacterized protein</fullName>
    </submittedName>
</protein>
<comment type="caution">
    <text evidence="1">The sequence shown here is derived from an EMBL/GenBank/DDBJ whole genome shotgun (WGS) entry which is preliminary data.</text>
</comment>
<keyword evidence="2" id="KW-1185">Reference proteome</keyword>
<dbReference type="RefSeq" id="WP_369666214.1">
    <property type="nucleotide sequence ID" value="NZ_JBDKXB010000004.1"/>
</dbReference>
<organism evidence="1 2">
    <name type="scientific">Thioalkalicoccus limnaeus</name>
    <dbReference type="NCBI Taxonomy" id="120681"/>
    <lineage>
        <taxon>Bacteria</taxon>
        <taxon>Pseudomonadati</taxon>
        <taxon>Pseudomonadota</taxon>
        <taxon>Gammaproteobacteria</taxon>
        <taxon>Chromatiales</taxon>
        <taxon>Chromatiaceae</taxon>
        <taxon>Thioalkalicoccus</taxon>
    </lineage>
</organism>
<proteinExistence type="predicted"/>
<evidence type="ECO:0000313" key="2">
    <source>
        <dbReference type="Proteomes" id="UP001564408"/>
    </source>
</evidence>
<dbReference type="Proteomes" id="UP001564408">
    <property type="component" value="Unassembled WGS sequence"/>
</dbReference>